<evidence type="ECO:0000313" key="2">
    <source>
        <dbReference type="Proteomes" id="UP000219522"/>
    </source>
</evidence>
<proteinExistence type="predicted"/>
<dbReference type="EMBL" id="OCSU01000002">
    <property type="protein sequence ID" value="SOE81172.1"/>
    <property type="molecule type" value="Genomic_DNA"/>
</dbReference>
<reference evidence="1 2" key="1">
    <citation type="submission" date="2017-09" db="EMBL/GenBank/DDBJ databases">
        <authorList>
            <person name="Varghese N."/>
            <person name="Submissions S."/>
        </authorList>
    </citation>
    <scope>NUCLEOTIDE SEQUENCE [LARGE SCALE GENOMIC DNA]</scope>
    <source>
        <strain evidence="1 2">OK806</strain>
    </source>
</reference>
<name>A0A7Z7I934_9BURK</name>
<sequence>MTNAPIDSDLPTGDAYNAAPTISVNAAKVLDTTRRAWETSAACAPVQSERAAQQAASKKRVNARRSQWGNLVAALNYWSPKPL</sequence>
<evidence type="ECO:0000313" key="1">
    <source>
        <dbReference type="EMBL" id="SOE81172.1"/>
    </source>
</evidence>
<comment type="caution">
    <text evidence="1">The sequence shown here is derived from an EMBL/GenBank/DDBJ whole genome shotgun (WGS) entry which is preliminary data.</text>
</comment>
<protein>
    <submittedName>
        <fullName evidence="1">Uncharacterized protein</fullName>
    </submittedName>
</protein>
<dbReference type="Proteomes" id="UP000219522">
    <property type="component" value="Unassembled WGS sequence"/>
</dbReference>
<accession>A0A7Z7I934</accession>
<dbReference type="AlphaFoldDB" id="A0A7Z7I934"/>
<organism evidence="1 2">
    <name type="scientific">Caballeronia arationis</name>
    <dbReference type="NCBI Taxonomy" id="1777142"/>
    <lineage>
        <taxon>Bacteria</taxon>
        <taxon>Pseudomonadati</taxon>
        <taxon>Pseudomonadota</taxon>
        <taxon>Betaproteobacteria</taxon>
        <taxon>Burkholderiales</taxon>
        <taxon>Burkholderiaceae</taxon>
        <taxon>Caballeronia</taxon>
    </lineage>
</organism>
<gene>
    <name evidence="1" type="ORF">SAMN05446927_4436</name>
</gene>
<dbReference type="OrthoDB" id="9132758at2"/>
<keyword evidence="2" id="KW-1185">Reference proteome</keyword>
<dbReference type="RefSeq" id="WP_062637354.1">
    <property type="nucleotide sequence ID" value="NZ_FCOG02000024.1"/>
</dbReference>